<sequence length="345" mass="36256">MKLAVNLVYQDAALLARAAEELGYAIALAPEGYRSDAASVLGLVAGRTERIGLASGVMQIPARTPGLAALTAATLDAVSGGRFRLGLGVSNPEVSDGWYGVAFDHPLQRTREYVEIVRAALRGGPVRYEGRHFRLPRDGAGSAPLHVLTEPVRPDLPIYLAAVGPRNLRLAGEIADGWIGVFTSPELAARAVAHLREGRAVVGRTLDGFEAMPCLPTAIMDDTAAAVDLVRGQYAYLLGIGDPERNFYVSLARQMGFDGAVEKVHELVRGGDRAGAAAAVPLDFVCATALVGPVDRVAARMQEYAEAGVTTLGVMVSAAATGTDGRLELLRLAARALRLSGVGEH</sequence>
<dbReference type="Gene3D" id="3.20.20.30">
    <property type="entry name" value="Luciferase-like domain"/>
    <property type="match status" value="1"/>
</dbReference>
<evidence type="ECO:0000313" key="3">
    <source>
        <dbReference type="EMBL" id="SCF37264.1"/>
    </source>
</evidence>
<name>A0A1C4ZWY4_9ACTN</name>
<accession>A0A1C4ZWY4</accession>
<reference evidence="4" key="1">
    <citation type="submission" date="2016-06" db="EMBL/GenBank/DDBJ databases">
        <authorList>
            <person name="Varghese N."/>
        </authorList>
    </citation>
    <scope>NUCLEOTIDE SEQUENCE [LARGE SCALE GENOMIC DNA]</scope>
    <source>
        <strain evidence="4">DSM 45555</strain>
    </source>
</reference>
<dbReference type="RefSeq" id="WP_091049107.1">
    <property type="nucleotide sequence ID" value="NZ_FMCV01000021.1"/>
</dbReference>
<proteinExistence type="predicted"/>
<dbReference type="Pfam" id="PF00296">
    <property type="entry name" value="Bac_luciferase"/>
    <property type="match status" value="1"/>
</dbReference>
<dbReference type="CDD" id="cd01097">
    <property type="entry name" value="Tetrahydromethanopterin_reductase"/>
    <property type="match status" value="1"/>
</dbReference>
<evidence type="ECO:0000256" key="1">
    <source>
        <dbReference type="ARBA" id="ARBA00023002"/>
    </source>
</evidence>
<evidence type="ECO:0000259" key="2">
    <source>
        <dbReference type="Pfam" id="PF00296"/>
    </source>
</evidence>
<dbReference type="InterPro" id="IPR011251">
    <property type="entry name" value="Luciferase-like_dom"/>
</dbReference>
<protein>
    <submittedName>
        <fullName evidence="3">Probable F420-dependent oxidoreductase, Rv3520c family</fullName>
    </submittedName>
</protein>
<dbReference type="SUPFAM" id="SSF51679">
    <property type="entry name" value="Bacterial luciferase-like"/>
    <property type="match status" value="1"/>
</dbReference>
<keyword evidence="1" id="KW-0560">Oxidoreductase</keyword>
<dbReference type="PANTHER" id="PTHR43244">
    <property type="match status" value="1"/>
</dbReference>
<dbReference type="InterPro" id="IPR036661">
    <property type="entry name" value="Luciferase-like_sf"/>
</dbReference>
<dbReference type="InterPro" id="IPR050564">
    <property type="entry name" value="F420-G6PD/mer"/>
</dbReference>
<dbReference type="AlphaFoldDB" id="A0A1C4ZWY4"/>
<feature type="domain" description="Luciferase-like" evidence="2">
    <location>
        <begin position="9"/>
        <end position="310"/>
    </location>
</feature>
<keyword evidence="4" id="KW-1185">Reference proteome</keyword>
<gene>
    <name evidence="3" type="ORF">GA0070215_12140</name>
</gene>
<organism evidence="3 4">
    <name type="scientific">Micromonospora marina</name>
    <dbReference type="NCBI Taxonomy" id="307120"/>
    <lineage>
        <taxon>Bacteria</taxon>
        <taxon>Bacillati</taxon>
        <taxon>Actinomycetota</taxon>
        <taxon>Actinomycetes</taxon>
        <taxon>Micromonosporales</taxon>
        <taxon>Micromonosporaceae</taxon>
        <taxon>Micromonospora</taxon>
    </lineage>
</organism>
<dbReference type="EMBL" id="FMCV01000021">
    <property type="protein sequence ID" value="SCF37264.1"/>
    <property type="molecule type" value="Genomic_DNA"/>
</dbReference>
<dbReference type="Proteomes" id="UP000198551">
    <property type="component" value="Unassembled WGS sequence"/>
</dbReference>
<dbReference type="GO" id="GO:0016705">
    <property type="term" value="F:oxidoreductase activity, acting on paired donors, with incorporation or reduction of molecular oxygen"/>
    <property type="evidence" value="ECO:0007669"/>
    <property type="project" value="InterPro"/>
</dbReference>
<dbReference type="PANTHER" id="PTHR43244:SF1">
    <property type="entry name" value="5,10-METHYLENETETRAHYDROMETHANOPTERIN REDUCTASE"/>
    <property type="match status" value="1"/>
</dbReference>
<evidence type="ECO:0000313" key="4">
    <source>
        <dbReference type="Proteomes" id="UP000198551"/>
    </source>
</evidence>